<dbReference type="eggNOG" id="COG1807">
    <property type="taxonomic scope" value="Bacteria"/>
</dbReference>
<dbReference type="GO" id="GO:0016763">
    <property type="term" value="F:pentosyltransferase activity"/>
    <property type="evidence" value="ECO:0007669"/>
    <property type="project" value="TreeGrafter"/>
</dbReference>
<evidence type="ECO:0000313" key="11">
    <source>
        <dbReference type="Proteomes" id="UP000006860"/>
    </source>
</evidence>
<dbReference type="Pfam" id="PF13231">
    <property type="entry name" value="PMT_2"/>
    <property type="match status" value="1"/>
</dbReference>
<keyword evidence="5 8" id="KW-0812">Transmembrane</keyword>
<protein>
    <recommendedName>
        <fullName evidence="9">Glycosyltransferase RgtA/B/C/D-like domain-containing protein</fullName>
    </recommendedName>
</protein>
<dbReference type="AlphaFoldDB" id="F0SQK6"/>
<evidence type="ECO:0000259" key="9">
    <source>
        <dbReference type="Pfam" id="PF13231"/>
    </source>
</evidence>
<evidence type="ECO:0000256" key="7">
    <source>
        <dbReference type="ARBA" id="ARBA00023136"/>
    </source>
</evidence>
<gene>
    <name evidence="10" type="ordered locus">Plabr_0353</name>
</gene>
<evidence type="ECO:0000256" key="4">
    <source>
        <dbReference type="ARBA" id="ARBA00022679"/>
    </source>
</evidence>
<dbReference type="STRING" id="756272.Plabr_0353"/>
<dbReference type="GO" id="GO:0005886">
    <property type="term" value="C:plasma membrane"/>
    <property type="evidence" value="ECO:0007669"/>
    <property type="project" value="UniProtKB-SubCell"/>
</dbReference>
<dbReference type="InterPro" id="IPR050297">
    <property type="entry name" value="LipidA_mod_glycosyltrf_83"/>
</dbReference>
<dbReference type="EMBL" id="CP002546">
    <property type="protein sequence ID" value="ADY57981.1"/>
    <property type="molecule type" value="Genomic_DNA"/>
</dbReference>
<dbReference type="Proteomes" id="UP000006860">
    <property type="component" value="Chromosome"/>
</dbReference>
<feature type="transmembrane region" description="Helical" evidence="8">
    <location>
        <begin position="368"/>
        <end position="386"/>
    </location>
</feature>
<evidence type="ECO:0000256" key="2">
    <source>
        <dbReference type="ARBA" id="ARBA00022475"/>
    </source>
</evidence>
<dbReference type="PANTHER" id="PTHR33908">
    <property type="entry name" value="MANNOSYLTRANSFERASE YKCB-RELATED"/>
    <property type="match status" value="1"/>
</dbReference>
<evidence type="ECO:0000313" key="10">
    <source>
        <dbReference type="EMBL" id="ADY57981.1"/>
    </source>
</evidence>
<keyword evidence="7 8" id="KW-0472">Membrane</keyword>
<feature type="domain" description="Glycosyltransferase RgtA/B/C/D-like" evidence="9">
    <location>
        <begin position="115"/>
        <end position="250"/>
    </location>
</feature>
<feature type="transmembrane region" description="Helical" evidence="8">
    <location>
        <begin position="417"/>
        <end position="434"/>
    </location>
</feature>
<reference evidence="11" key="1">
    <citation type="submission" date="2011-02" db="EMBL/GenBank/DDBJ databases">
        <title>The complete genome of Planctomyces brasiliensis DSM 5305.</title>
        <authorList>
            <person name="Lucas S."/>
            <person name="Copeland A."/>
            <person name="Lapidus A."/>
            <person name="Bruce D."/>
            <person name="Goodwin L."/>
            <person name="Pitluck S."/>
            <person name="Kyrpides N."/>
            <person name="Mavromatis K."/>
            <person name="Pagani I."/>
            <person name="Ivanova N."/>
            <person name="Ovchinnikova G."/>
            <person name="Lu M."/>
            <person name="Detter J.C."/>
            <person name="Han C."/>
            <person name="Land M."/>
            <person name="Hauser L."/>
            <person name="Markowitz V."/>
            <person name="Cheng J.-F."/>
            <person name="Hugenholtz P."/>
            <person name="Woyke T."/>
            <person name="Wu D."/>
            <person name="Tindall B."/>
            <person name="Pomrenke H.G."/>
            <person name="Brambilla E."/>
            <person name="Klenk H.-P."/>
            <person name="Eisen J.A."/>
        </authorList>
    </citation>
    <scope>NUCLEOTIDE SEQUENCE [LARGE SCALE GENOMIC DNA]</scope>
    <source>
        <strain evidence="11">ATCC 49424 / DSM 5305 / JCM 21570 / NBRC 103401 / IFAM 1448</strain>
    </source>
</reference>
<evidence type="ECO:0000256" key="5">
    <source>
        <dbReference type="ARBA" id="ARBA00022692"/>
    </source>
</evidence>
<keyword evidence="4" id="KW-0808">Transferase</keyword>
<evidence type="ECO:0000256" key="3">
    <source>
        <dbReference type="ARBA" id="ARBA00022676"/>
    </source>
</evidence>
<feature type="transmembrane region" description="Helical" evidence="8">
    <location>
        <begin position="143"/>
        <end position="160"/>
    </location>
</feature>
<keyword evidence="3" id="KW-0328">Glycosyltransferase</keyword>
<dbReference type="KEGG" id="pbs:Plabr_0353"/>
<keyword evidence="6 8" id="KW-1133">Transmembrane helix</keyword>
<comment type="subcellular location">
    <subcellularLocation>
        <location evidence="1">Cell membrane</location>
        <topology evidence="1">Multi-pass membrane protein</topology>
    </subcellularLocation>
</comment>
<sequence>MSEPSVASASEPAPTHDRVPWEHLTAGALLLLWLSLAGQTLFATSVTHDEIWHLPVGVLNWEGDFAADRLNPPLSRLWASLPLKLKKLDVSTGKDGSETGILFVQEHDAFQSWYFAGRAMHLVWGLGCGVLLYYWMLKLSDRPTALLGLTVWLAFPEVLAHSTLVTPDMPATFGFLLSGFTLWRWLQRPTWRRSVVAGLSVGFLQAMKFTGLVFYPVLVVAVVYLAIVIRKQPQRERSRVVLGQGGVMLIMSLVVLAGSFGFQGLFHSLGSLNLQSQMVAGIRDSSSFFASFPLPLPVDYVLGIDQQRSIMEGRHPIFLDGVWQLQGFPQYYVMTLLYKLPHLFQALALAGLFVLYRTRERWRFDRFVTIWLPSLLLFGIASFSNMQLGMRYILPLALPLAMSAGWANRLVTGLTPLARWGCVVVVGLLAVISLRHHPQHLPYFNELAGGPVGGRYHLLDSNLDWGQDLWRVRDYLNRNPKESPQVLYYGTLNPAALGIQQPLPPSRHPKPGIYLVSVNFVMGRPHAAWLPDGTKRPIDFFEFGYFQYFEPAAHIGYSIDLYVLTNAEVEKYNRLVRAAQSSN</sequence>
<evidence type="ECO:0000256" key="6">
    <source>
        <dbReference type="ARBA" id="ARBA00022989"/>
    </source>
</evidence>
<feature type="transmembrane region" description="Helical" evidence="8">
    <location>
        <begin position="241"/>
        <end position="262"/>
    </location>
</feature>
<feature type="transmembrane region" description="Helical" evidence="8">
    <location>
        <begin position="336"/>
        <end position="356"/>
    </location>
</feature>
<dbReference type="PANTHER" id="PTHR33908:SF11">
    <property type="entry name" value="MEMBRANE PROTEIN"/>
    <property type="match status" value="1"/>
</dbReference>
<dbReference type="OrthoDB" id="224989at2"/>
<dbReference type="InterPro" id="IPR038731">
    <property type="entry name" value="RgtA/B/C-like"/>
</dbReference>
<evidence type="ECO:0000256" key="1">
    <source>
        <dbReference type="ARBA" id="ARBA00004651"/>
    </source>
</evidence>
<keyword evidence="11" id="KW-1185">Reference proteome</keyword>
<dbReference type="GO" id="GO:0009103">
    <property type="term" value="P:lipopolysaccharide biosynthetic process"/>
    <property type="evidence" value="ECO:0007669"/>
    <property type="project" value="UniProtKB-ARBA"/>
</dbReference>
<evidence type="ECO:0000256" key="8">
    <source>
        <dbReference type="SAM" id="Phobius"/>
    </source>
</evidence>
<feature type="transmembrane region" description="Helical" evidence="8">
    <location>
        <begin position="206"/>
        <end position="229"/>
    </location>
</feature>
<organism evidence="10 11">
    <name type="scientific">Rubinisphaera brasiliensis (strain ATCC 49424 / DSM 5305 / JCM 21570 / IAM 15109 / NBRC 103401 / IFAM 1448)</name>
    <name type="common">Planctomyces brasiliensis</name>
    <dbReference type="NCBI Taxonomy" id="756272"/>
    <lineage>
        <taxon>Bacteria</taxon>
        <taxon>Pseudomonadati</taxon>
        <taxon>Planctomycetota</taxon>
        <taxon>Planctomycetia</taxon>
        <taxon>Planctomycetales</taxon>
        <taxon>Planctomycetaceae</taxon>
        <taxon>Rubinisphaera</taxon>
    </lineage>
</organism>
<keyword evidence="2" id="KW-1003">Cell membrane</keyword>
<dbReference type="RefSeq" id="WP_013626725.1">
    <property type="nucleotide sequence ID" value="NC_015174.1"/>
</dbReference>
<proteinExistence type="predicted"/>
<accession>F0SQK6</accession>
<name>F0SQK6_RUBBR</name>
<feature type="transmembrane region" description="Helical" evidence="8">
    <location>
        <begin position="119"/>
        <end position="137"/>
    </location>
</feature>
<dbReference type="HOGENOM" id="CLU_025132_0_0_0"/>